<evidence type="ECO:0000313" key="2">
    <source>
        <dbReference type="Proteomes" id="UP000199032"/>
    </source>
</evidence>
<dbReference type="EMBL" id="CZQA01000001">
    <property type="protein sequence ID" value="CUS33765.1"/>
    <property type="molecule type" value="Genomic_DNA"/>
</dbReference>
<proteinExistence type="predicted"/>
<dbReference type="AlphaFoldDB" id="A0A0S4L8B1"/>
<evidence type="ECO:0008006" key="3">
    <source>
        <dbReference type="Google" id="ProtNLM"/>
    </source>
</evidence>
<protein>
    <recommendedName>
        <fullName evidence="3">Methyltransferase</fullName>
    </recommendedName>
</protein>
<dbReference type="SUPFAM" id="SSF53335">
    <property type="entry name" value="S-adenosyl-L-methionine-dependent methyltransferases"/>
    <property type="match status" value="1"/>
</dbReference>
<reference evidence="1 2" key="1">
    <citation type="submission" date="2015-10" db="EMBL/GenBank/DDBJ databases">
        <authorList>
            <person name="Gilbert D.G."/>
        </authorList>
    </citation>
    <scope>NUCLEOTIDE SEQUENCE [LARGE SCALE GENOMIC DNA]</scope>
    <source>
        <strain evidence="1">COMA1</strain>
    </source>
</reference>
<evidence type="ECO:0000313" key="1">
    <source>
        <dbReference type="EMBL" id="CUS33765.1"/>
    </source>
</evidence>
<dbReference type="InterPro" id="IPR029063">
    <property type="entry name" value="SAM-dependent_MTases_sf"/>
</dbReference>
<dbReference type="STRING" id="1742972.COMA1_11328"/>
<sequence>MILAVQAIPCRIRRLRLPRSLFLPLGLGLIDRQVDVMALPATDMDHASLIAPPSHQRAEAPSPCSFRERVRSRYHAFWYHLGERVAWSRGIYRERPAQELEDLSGVQYERITSLQRRFRVRFEQHASQSTALRQYDYLDLLDQGWSALRLPRLAGGTVQDIGSSNFWYAPVLHTFFRPTALIGVEVEGHRMYINGYSRHDYAKGYIQDLPNTEFHIQDYRRYSSPASIITAWYPFVTPAPVLAWRLPLSLLAPHDLFAQVIRNLQPHGLFLMINHGRDEASIAASWCRKVGLAHYGSCELRSNVRPRLPPPVLSCWMRAPV</sequence>
<name>A0A0S4L8B1_9BACT</name>
<organism evidence="1 2">
    <name type="scientific">Candidatus Nitrospira nitrosa</name>
    <dbReference type="NCBI Taxonomy" id="1742972"/>
    <lineage>
        <taxon>Bacteria</taxon>
        <taxon>Pseudomonadati</taxon>
        <taxon>Nitrospirota</taxon>
        <taxon>Nitrospiria</taxon>
        <taxon>Nitrospirales</taxon>
        <taxon>Nitrospiraceae</taxon>
        <taxon>Nitrospira</taxon>
    </lineage>
</organism>
<gene>
    <name evidence="1" type="ORF">COMA1_11328</name>
</gene>
<accession>A0A0S4L8B1</accession>
<keyword evidence="2" id="KW-1185">Reference proteome</keyword>
<dbReference type="Proteomes" id="UP000199032">
    <property type="component" value="Unassembled WGS sequence"/>
</dbReference>